<organism evidence="2 3">
    <name type="scientific">Ruminococcus callidus ATCC 27760</name>
    <dbReference type="NCBI Taxonomy" id="411473"/>
    <lineage>
        <taxon>Bacteria</taxon>
        <taxon>Bacillati</taxon>
        <taxon>Bacillota</taxon>
        <taxon>Clostridia</taxon>
        <taxon>Eubacteriales</taxon>
        <taxon>Oscillospiraceae</taxon>
        <taxon>Ruminococcus</taxon>
    </lineage>
</organism>
<feature type="region of interest" description="Disordered" evidence="1">
    <location>
        <begin position="55"/>
        <end position="99"/>
    </location>
</feature>
<dbReference type="STRING" id="411473.RUMCAL_01851"/>
<accession>U2LZG4</accession>
<evidence type="ECO:0000313" key="3">
    <source>
        <dbReference type="Proteomes" id="UP000016662"/>
    </source>
</evidence>
<dbReference type="HOGENOM" id="CLU_854967_0_0_9"/>
<protein>
    <submittedName>
        <fullName evidence="2">Uncharacterized protein</fullName>
    </submittedName>
</protein>
<dbReference type="EMBL" id="AWVF01000232">
    <property type="protein sequence ID" value="ERJ94894.1"/>
    <property type="molecule type" value="Genomic_DNA"/>
</dbReference>
<dbReference type="Proteomes" id="UP000016662">
    <property type="component" value="Unassembled WGS sequence"/>
</dbReference>
<feature type="compositionally biased region" description="Low complexity" evidence="1">
    <location>
        <begin position="55"/>
        <end position="69"/>
    </location>
</feature>
<name>U2LZG4_9FIRM</name>
<sequence>MLFESSAGIEIRAGQMKACSAGAEKELELMKLRKMLAWLTAMAMLGTAALATGCGSEETSSSKAETSAAETEEAADAADDAEVDELAEDDAESGSVDDETAAYADALAGTLWLGMDTEYNCYAMGFNEEEIVFEADDGSSASGYWGVTAGDPTIYIFDDAELTNQIASIPWSYDMENDVMILNNNVIMAQADNYSFSDAATAMQEMATAAKVQEYLQGTYWVGTDDTSASAISMSSDTLEIIELSQDGTLDQGSFLWSMDYDTLNAYDENYNLLASFGWDISEDGSELQLTSDGESIVYTQVSEEDANAVVEYLYSAMGLEESAE</sequence>
<gene>
    <name evidence="2" type="ORF">RUMCAL_01851</name>
</gene>
<reference evidence="2 3" key="1">
    <citation type="submission" date="2013-07" db="EMBL/GenBank/DDBJ databases">
        <authorList>
            <person name="Weinstock G."/>
            <person name="Sodergren E."/>
            <person name="Wylie T."/>
            <person name="Fulton L."/>
            <person name="Fulton R."/>
            <person name="Fronick C."/>
            <person name="O'Laughlin M."/>
            <person name="Godfrey J."/>
            <person name="Miner T."/>
            <person name="Herter B."/>
            <person name="Appelbaum E."/>
            <person name="Cordes M."/>
            <person name="Lek S."/>
            <person name="Wollam A."/>
            <person name="Pepin K.H."/>
            <person name="Palsikar V.B."/>
            <person name="Mitreva M."/>
            <person name="Wilson R.K."/>
        </authorList>
    </citation>
    <scope>NUCLEOTIDE SEQUENCE [LARGE SCALE GENOMIC DNA]</scope>
    <source>
        <strain evidence="2 3">ATCC 27760</strain>
    </source>
</reference>
<evidence type="ECO:0000256" key="1">
    <source>
        <dbReference type="SAM" id="MobiDB-lite"/>
    </source>
</evidence>
<keyword evidence="3" id="KW-1185">Reference proteome</keyword>
<evidence type="ECO:0000313" key="2">
    <source>
        <dbReference type="EMBL" id="ERJ94894.1"/>
    </source>
</evidence>
<dbReference type="PATRIC" id="fig|411473.3.peg.1518"/>
<dbReference type="AlphaFoldDB" id="U2LZG4"/>
<proteinExistence type="predicted"/>
<comment type="caution">
    <text evidence="2">The sequence shown here is derived from an EMBL/GenBank/DDBJ whole genome shotgun (WGS) entry which is preliminary data.</text>
</comment>
<feature type="compositionally biased region" description="Acidic residues" evidence="1">
    <location>
        <begin position="70"/>
        <end position="99"/>
    </location>
</feature>